<dbReference type="Gene3D" id="1.50.10.20">
    <property type="match status" value="1"/>
</dbReference>
<keyword evidence="1" id="KW-0732">Signal</keyword>
<evidence type="ECO:0000313" key="3">
    <source>
        <dbReference type="Proteomes" id="UP000294071"/>
    </source>
</evidence>
<keyword evidence="3" id="KW-1185">Reference proteome</keyword>
<sequence>MKLTPSSRSFSGLALAVTATVLVQPLLSAPAGAAQVPSAGDRATTAGAAWLKSQLTNGILHNAEYDYDDLGLTADIAFALDAVGGQAAAVTQVVDAIEPKAEAWVGGFTPGRVYAGSLAKLVSVVQVADQDPRSYNGTDQVARLEGLVASAAPLTGRLQDAGVVAGDPFDADYVAVVGQSFAARALTDAGSARAAAATSFLLDQQCDAGFFREKLTADKTAAEQGCVSGTDVGNVDATAFAVINILETPDAPAAARGAAYVAASWLTSQQAADGSFSAGSLGTNANTTGLAGWALAEAGQDGAASKAAAWLRGSQVAALAPCTSTLSADNGAVTYTPADLTAARAAGSFSIPAREVTRRASAQALPVLAHVPAGAGALGVTAPASAVQGTSVTVTVNGLGAGEPACVTLGSESRAVTGTGAGVDASFTLPATPGDRTISVTTLGAAPTTRTLSVQGPPSAARGSVRGVRLEGPSGFREAGSTAALTVVGAAPGAQYVLRGPGIDATVVTGSDGVLTRLVALPNQTATAQYVLFGVDGQIADDTRVLGEKTFKVAVLKADGPRTRVLVRGMEPGEKVKIVVAGDTLAKGRANDKGRFVARVALPTDKAKVRLRAVGQFPALRSGSTTVTR</sequence>
<feature type="signal peptide" evidence="1">
    <location>
        <begin position="1"/>
        <end position="33"/>
    </location>
</feature>
<feature type="chain" id="PRO_5020368145" description="Terpene cyclase/mutase family protein" evidence="1">
    <location>
        <begin position="34"/>
        <end position="629"/>
    </location>
</feature>
<evidence type="ECO:0000256" key="1">
    <source>
        <dbReference type="SAM" id="SignalP"/>
    </source>
</evidence>
<accession>A0A4Q2S0X5</accession>
<dbReference type="EMBL" id="SDWT01000001">
    <property type="protein sequence ID" value="RYB95280.1"/>
    <property type="molecule type" value="Genomic_DNA"/>
</dbReference>
<dbReference type="PROSITE" id="PS50890">
    <property type="entry name" value="PUA"/>
    <property type="match status" value="1"/>
</dbReference>
<name>A0A4Q2S0X5_9ACTN</name>
<comment type="caution">
    <text evidence="2">The sequence shown here is derived from an EMBL/GenBank/DDBJ whole genome shotgun (WGS) entry which is preliminary data.</text>
</comment>
<dbReference type="SUPFAM" id="SSF48239">
    <property type="entry name" value="Terpenoid cyclases/Protein prenyltransferases"/>
    <property type="match status" value="1"/>
</dbReference>
<dbReference type="Proteomes" id="UP000294071">
    <property type="component" value="Unassembled WGS sequence"/>
</dbReference>
<evidence type="ECO:0000313" key="2">
    <source>
        <dbReference type="EMBL" id="RYB95280.1"/>
    </source>
</evidence>
<evidence type="ECO:0008006" key="4">
    <source>
        <dbReference type="Google" id="ProtNLM"/>
    </source>
</evidence>
<organism evidence="2 3">
    <name type="scientific">Nocardioides oleivorans</name>
    <dbReference type="NCBI Taxonomy" id="273676"/>
    <lineage>
        <taxon>Bacteria</taxon>
        <taxon>Bacillati</taxon>
        <taxon>Actinomycetota</taxon>
        <taxon>Actinomycetes</taxon>
        <taxon>Propionibacteriales</taxon>
        <taxon>Nocardioidaceae</taxon>
        <taxon>Nocardioides</taxon>
    </lineage>
</organism>
<dbReference type="OrthoDB" id="4842970at2"/>
<gene>
    <name evidence="2" type="ORF">EUA93_13600</name>
</gene>
<dbReference type="InterPro" id="IPR008930">
    <property type="entry name" value="Terpenoid_cyclase/PrenylTrfase"/>
</dbReference>
<dbReference type="RefSeq" id="WP_129400620.1">
    <property type="nucleotide sequence ID" value="NZ_SDWT01000001.1"/>
</dbReference>
<proteinExistence type="predicted"/>
<dbReference type="AlphaFoldDB" id="A0A4Q2S0X5"/>
<reference evidence="2 3" key="1">
    <citation type="submission" date="2019-01" db="EMBL/GenBank/DDBJ databases">
        <title>Novel species of Nocardioides.</title>
        <authorList>
            <person name="Liu Q."/>
            <person name="Xin Y.-H."/>
        </authorList>
    </citation>
    <scope>NUCLEOTIDE SEQUENCE [LARGE SCALE GENOMIC DNA]</scope>
    <source>
        <strain evidence="2 3">CGMCC 4.6882</strain>
    </source>
</reference>
<protein>
    <recommendedName>
        <fullName evidence="4">Terpene cyclase/mutase family protein</fullName>
    </recommendedName>
</protein>